<keyword evidence="3 5" id="KW-1133">Transmembrane helix</keyword>
<dbReference type="RefSeq" id="WP_010652924.1">
    <property type="nucleotide sequence ID" value="NZ_JAPHOO010000001.1"/>
</dbReference>
<organism evidence="6 7">
    <name type="scientific">Fluoribacter dumoffii</name>
    <dbReference type="NCBI Taxonomy" id="463"/>
    <lineage>
        <taxon>Bacteria</taxon>
        <taxon>Pseudomonadati</taxon>
        <taxon>Pseudomonadota</taxon>
        <taxon>Gammaproteobacteria</taxon>
        <taxon>Legionellales</taxon>
        <taxon>Legionellaceae</taxon>
        <taxon>Fluoribacter</taxon>
    </lineage>
</organism>
<dbReference type="GeneID" id="93292692"/>
<name>A0A377G743_9GAMM</name>
<accession>A0A377G743</accession>
<keyword evidence="4 5" id="KW-0472">Membrane</keyword>
<gene>
    <name evidence="6" type="ORF">NCTC11370_00685</name>
</gene>
<dbReference type="HAMAP" id="MF_01361">
    <property type="entry name" value="UPF0391"/>
    <property type="match status" value="1"/>
</dbReference>
<evidence type="ECO:0000313" key="6">
    <source>
        <dbReference type="EMBL" id="STO20626.1"/>
    </source>
</evidence>
<dbReference type="InterPro" id="IPR009760">
    <property type="entry name" value="DUF1328"/>
</dbReference>
<keyword evidence="2 5" id="KW-0812">Transmembrane</keyword>
<evidence type="ECO:0000313" key="7">
    <source>
        <dbReference type="Proteomes" id="UP000254554"/>
    </source>
</evidence>
<keyword evidence="7" id="KW-1185">Reference proteome</keyword>
<dbReference type="GO" id="GO:0005886">
    <property type="term" value="C:plasma membrane"/>
    <property type="evidence" value="ECO:0007669"/>
    <property type="project" value="UniProtKB-SubCell"/>
</dbReference>
<sequence>MLTLAFIFLVIAIVSGYMHFKGMNPSSAFSAKILFYISSAIFLILLLIYLFSPAPPVAKEFKNPLLSEQLRKGHSV</sequence>
<evidence type="ECO:0000256" key="1">
    <source>
        <dbReference type="ARBA" id="ARBA00022475"/>
    </source>
</evidence>
<feature type="transmembrane region" description="Helical" evidence="5">
    <location>
        <begin position="32"/>
        <end position="52"/>
    </location>
</feature>
<protein>
    <recommendedName>
        <fullName evidence="5">UPF0391 membrane protein NCTC11370_00685</fullName>
    </recommendedName>
</protein>
<proteinExistence type="inferred from homology"/>
<dbReference type="STRING" id="1094715.GCA_000236165_01736"/>
<comment type="similarity">
    <text evidence="5">Belongs to the UPF0391 family.</text>
</comment>
<dbReference type="OrthoDB" id="5653787at2"/>
<keyword evidence="1 5" id="KW-1003">Cell membrane</keyword>
<evidence type="ECO:0000256" key="2">
    <source>
        <dbReference type="ARBA" id="ARBA00022692"/>
    </source>
</evidence>
<reference evidence="6 7" key="1">
    <citation type="submission" date="2018-06" db="EMBL/GenBank/DDBJ databases">
        <authorList>
            <consortium name="Pathogen Informatics"/>
            <person name="Doyle S."/>
        </authorList>
    </citation>
    <scope>NUCLEOTIDE SEQUENCE [LARGE SCALE GENOMIC DNA]</scope>
    <source>
        <strain evidence="6 7">NCTC11370</strain>
    </source>
</reference>
<dbReference type="Proteomes" id="UP000254554">
    <property type="component" value="Unassembled WGS sequence"/>
</dbReference>
<dbReference type="Pfam" id="PF07043">
    <property type="entry name" value="DUF1328"/>
    <property type="match status" value="1"/>
</dbReference>
<dbReference type="EMBL" id="UGGT01000001">
    <property type="protein sequence ID" value="STO20626.1"/>
    <property type="molecule type" value="Genomic_DNA"/>
</dbReference>
<evidence type="ECO:0000256" key="4">
    <source>
        <dbReference type="ARBA" id="ARBA00023136"/>
    </source>
</evidence>
<comment type="subcellular location">
    <subcellularLocation>
        <location evidence="5">Cell membrane</location>
        <topology evidence="5">Single-pass membrane protein</topology>
    </subcellularLocation>
</comment>
<dbReference type="AlphaFoldDB" id="A0A377G743"/>
<evidence type="ECO:0000256" key="3">
    <source>
        <dbReference type="ARBA" id="ARBA00022989"/>
    </source>
</evidence>
<evidence type="ECO:0000256" key="5">
    <source>
        <dbReference type="HAMAP-Rule" id="MF_01361"/>
    </source>
</evidence>